<dbReference type="PROSITE" id="PS50225">
    <property type="entry name" value="SOCS"/>
    <property type="match status" value="1"/>
</dbReference>
<dbReference type="CDD" id="cd03587">
    <property type="entry name" value="SOCS"/>
    <property type="match status" value="1"/>
</dbReference>
<gene>
    <name evidence="3" type="ORF">BJG266_LOCUS39933</name>
    <name evidence="4" type="ORF">QVE165_LOCUS56820</name>
</gene>
<dbReference type="OrthoDB" id="10059069at2759"/>
<dbReference type="InterPro" id="IPR037962">
    <property type="entry name" value="Neuralized"/>
</dbReference>
<evidence type="ECO:0008006" key="7">
    <source>
        <dbReference type="Google" id="ProtNLM"/>
    </source>
</evidence>
<name>A0A815NY14_9BILA</name>
<dbReference type="PROSITE" id="PS51065">
    <property type="entry name" value="NHR"/>
    <property type="match status" value="1"/>
</dbReference>
<dbReference type="EMBL" id="CAJNOI010001828">
    <property type="protein sequence ID" value="CAF1441806.1"/>
    <property type="molecule type" value="Genomic_DNA"/>
</dbReference>
<reference evidence="3" key="1">
    <citation type="submission" date="2021-02" db="EMBL/GenBank/DDBJ databases">
        <authorList>
            <person name="Nowell W R."/>
        </authorList>
    </citation>
    <scope>NUCLEOTIDE SEQUENCE</scope>
</reference>
<dbReference type="Pfam" id="PF07177">
    <property type="entry name" value="Neuralized"/>
    <property type="match status" value="1"/>
</dbReference>
<dbReference type="SUPFAM" id="SSF158235">
    <property type="entry name" value="SOCS box-like"/>
    <property type="match status" value="1"/>
</dbReference>
<dbReference type="Proteomes" id="UP000663832">
    <property type="component" value="Unassembled WGS sequence"/>
</dbReference>
<dbReference type="Pfam" id="PF07525">
    <property type="entry name" value="SOCS_box"/>
    <property type="match status" value="1"/>
</dbReference>
<keyword evidence="5" id="KW-1185">Reference proteome</keyword>
<sequence length="274" mass="31453">MRFHELHGKNIEFDGQRLSATRFNSFTHAMIFSERPLYPGELFLVEIEDITDSWTGNIKIGLTCLSPNEILSQCTQEILYDDIFHITIPSRPITQYTCTCGLYRPLYNFGSPDDYIHTPFDSIRRQSIEPVQKSNNNSISTCPTNVGSRIGIIYALKQQSIHMHCILNGFDYGPFTVLNIGSSTTENNEIILPSKKHQATYMKSKKSINKYTKFWAFVDVYGATKKVRIIQLYGPSPLKHLCRLKILSNLKSNDLIDTIFLNSRLQSYLKFYIA</sequence>
<evidence type="ECO:0000259" key="1">
    <source>
        <dbReference type="PROSITE" id="PS50225"/>
    </source>
</evidence>
<feature type="domain" description="SOCS box" evidence="1">
    <location>
        <begin position="235"/>
        <end position="274"/>
    </location>
</feature>
<evidence type="ECO:0000259" key="2">
    <source>
        <dbReference type="PROSITE" id="PS51065"/>
    </source>
</evidence>
<dbReference type="PANTHER" id="PTHR12429">
    <property type="entry name" value="NEURALIZED"/>
    <property type="match status" value="1"/>
</dbReference>
<dbReference type="Gene3D" id="2.60.120.920">
    <property type="match status" value="1"/>
</dbReference>
<dbReference type="SMART" id="SM00588">
    <property type="entry name" value="NEUZ"/>
    <property type="match status" value="1"/>
</dbReference>
<evidence type="ECO:0000313" key="4">
    <source>
        <dbReference type="EMBL" id="CAF1627942.1"/>
    </source>
</evidence>
<dbReference type="InterPro" id="IPR001496">
    <property type="entry name" value="SOCS_box"/>
</dbReference>
<dbReference type="Proteomes" id="UP000663877">
    <property type="component" value="Unassembled WGS sequence"/>
</dbReference>
<dbReference type="AlphaFoldDB" id="A0A815NY14"/>
<protein>
    <recommendedName>
        <fullName evidence="7">Neuralized-like protein 2</fullName>
    </recommendedName>
</protein>
<dbReference type="InterPro" id="IPR043136">
    <property type="entry name" value="B30.2/SPRY_sf"/>
</dbReference>
<organism evidence="3 6">
    <name type="scientific">Adineta steineri</name>
    <dbReference type="NCBI Taxonomy" id="433720"/>
    <lineage>
        <taxon>Eukaryota</taxon>
        <taxon>Metazoa</taxon>
        <taxon>Spiralia</taxon>
        <taxon>Gnathifera</taxon>
        <taxon>Rotifera</taxon>
        <taxon>Eurotatoria</taxon>
        <taxon>Bdelloidea</taxon>
        <taxon>Adinetida</taxon>
        <taxon>Adinetidae</taxon>
        <taxon>Adineta</taxon>
    </lineage>
</organism>
<dbReference type="PANTHER" id="PTHR12429:SF8">
    <property type="entry name" value="NEURALIZED-LIKE PROTEIN 2"/>
    <property type="match status" value="1"/>
</dbReference>
<dbReference type="EMBL" id="CAJNOM010002159">
    <property type="protein sequence ID" value="CAF1627942.1"/>
    <property type="molecule type" value="Genomic_DNA"/>
</dbReference>
<dbReference type="GO" id="GO:0061630">
    <property type="term" value="F:ubiquitin protein ligase activity"/>
    <property type="evidence" value="ECO:0007669"/>
    <property type="project" value="TreeGrafter"/>
</dbReference>
<dbReference type="GO" id="GO:0035556">
    <property type="term" value="P:intracellular signal transduction"/>
    <property type="evidence" value="ECO:0007669"/>
    <property type="project" value="InterPro"/>
</dbReference>
<dbReference type="InterPro" id="IPR006573">
    <property type="entry name" value="NHR_dom"/>
</dbReference>
<accession>A0A815NY14</accession>
<evidence type="ECO:0000313" key="6">
    <source>
        <dbReference type="Proteomes" id="UP000663877"/>
    </source>
</evidence>
<evidence type="ECO:0000313" key="3">
    <source>
        <dbReference type="EMBL" id="CAF1441806.1"/>
    </source>
</evidence>
<dbReference type="InterPro" id="IPR036036">
    <property type="entry name" value="SOCS_box-like_dom_sf"/>
</dbReference>
<comment type="caution">
    <text evidence="3">The sequence shown here is derived from an EMBL/GenBank/DDBJ whole genome shotgun (WGS) entry which is preliminary data.</text>
</comment>
<evidence type="ECO:0000313" key="5">
    <source>
        <dbReference type="Proteomes" id="UP000663832"/>
    </source>
</evidence>
<feature type="domain" description="NHR" evidence="2">
    <location>
        <begin position="1"/>
        <end position="232"/>
    </location>
</feature>
<dbReference type="SMART" id="SM00969">
    <property type="entry name" value="SOCS_box"/>
    <property type="match status" value="1"/>
</dbReference>
<proteinExistence type="predicted"/>